<dbReference type="Proteomes" id="UP000284057">
    <property type="component" value="Unassembled WGS sequence"/>
</dbReference>
<protein>
    <recommendedName>
        <fullName evidence="4">Ribbon-helix-helix protein, CopG family</fullName>
    </recommendedName>
</protein>
<name>A0A418KI53_9ACTN</name>
<keyword evidence="3" id="KW-1185">Reference proteome</keyword>
<feature type="compositionally biased region" description="Low complexity" evidence="1">
    <location>
        <begin position="34"/>
        <end position="57"/>
    </location>
</feature>
<feature type="compositionally biased region" description="Low complexity" evidence="1">
    <location>
        <begin position="76"/>
        <end position="85"/>
    </location>
</feature>
<comment type="caution">
    <text evidence="2">The sequence shown here is derived from an EMBL/GenBank/DDBJ whole genome shotgun (WGS) entry which is preliminary data.</text>
</comment>
<feature type="region of interest" description="Disordered" evidence="1">
    <location>
        <begin position="1"/>
        <end position="96"/>
    </location>
</feature>
<evidence type="ECO:0000256" key="1">
    <source>
        <dbReference type="SAM" id="MobiDB-lite"/>
    </source>
</evidence>
<organism evidence="2 3">
    <name type="scientific">Jiangella rhizosphaerae</name>
    <dbReference type="NCBI Taxonomy" id="2293569"/>
    <lineage>
        <taxon>Bacteria</taxon>
        <taxon>Bacillati</taxon>
        <taxon>Actinomycetota</taxon>
        <taxon>Actinomycetes</taxon>
        <taxon>Jiangellales</taxon>
        <taxon>Jiangellaceae</taxon>
        <taxon>Jiangella</taxon>
    </lineage>
</organism>
<evidence type="ECO:0000313" key="3">
    <source>
        <dbReference type="Proteomes" id="UP000284057"/>
    </source>
</evidence>
<evidence type="ECO:0008006" key="4">
    <source>
        <dbReference type="Google" id="ProtNLM"/>
    </source>
</evidence>
<feature type="compositionally biased region" description="Pro residues" evidence="1">
    <location>
        <begin position="58"/>
        <end position="69"/>
    </location>
</feature>
<accession>A0A418KI53</accession>
<dbReference type="EMBL" id="QUAL01000407">
    <property type="protein sequence ID" value="RIQ12219.1"/>
    <property type="molecule type" value="Genomic_DNA"/>
</dbReference>
<proteinExistence type="predicted"/>
<sequence length="209" mass="22824">MTTMAGKRSRTTNFEDSYDPDVDLADVLGRRTAEPATQAAPPADTPADTADTADAPASQPPPAPQQPSPRPRRPRSTTPAAAAAPRSDEKKRKPSVVYVSQDNVTKIKHLRDERAWSSGMVILQAINDTYSSGKLKERLGGRTMTSDLFGDFTSRVASTSELNKMPLNVRLNPDHYSVIDRLVDELGADSRSHLINTALDEYFKAEDVS</sequence>
<evidence type="ECO:0000313" key="2">
    <source>
        <dbReference type="EMBL" id="RIQ12219.1"/>
    </source>
</evidence>
<reference evidence="2 3" key="1">
    <citation type="submission" date="2018-09" db="EMBL/GenBank/DDBJ databases">
        <title>Isolation, diversity and antifungal activity of actinobacteria from wheat.</title>
        <authorList>
            <person name="Han C."/>
        </authorList>
    </citation>
    <scope>NUCLEOTIDE SEQUENCE [LARGE SCALE GENOMIC DNA]</scope>
    <source>
        <strain evidence="2 3">NEAU-YY265</strain>
    </source>
</reference>
<gene>
    <name evidence="2" type="ORF">DY240_27385</name>
</gene>
<dbReference type="AlphaFoldDB" id="A0A418KI53"/>